<organism evidence="1 2">
    <name type="scientific">Actinomadura parmotrematis</name>
    <dbReference type="NCBI Taxonomy" id="2864039"/>
    <lineage>
        <taxon>Bacteria</taxon>
        <taxon>Bacillati</taxon>
        <taxon>Actinomycetota</taxon>
        <taxon>Actinomycetes</taxon>
        <taxon>Streptosporangiales</taxon>
        <taxon>Thermomonosporaceae</taxon>
        <taxon>Actinomadura</taxon>
    </lineage>
</organism>
<dbReference type="Proteomes" id="UP000774570">
    <property type="component" value="Unassembled WGS sequence"/>
</dbReference>
<accession>A0ABS7FUP8</accession>
<name>A0ABS7FUP8_9ACTN</name>
<sequence>MSDHDAYLDAVVHALTRRRGLHVPGWEHTEDGATVEVFFGPDRLDLDWTLAGGWRTRQVSAMQVLGGDPVPDPRRINEWVLWLLTARYDLYDPEAYEYEDELPAADRLASYAAAPVA</sequence>
<reference evidence="1 2" key="1">
    <citation type="submission" date="2021-07" db="EMBL/GenBank/DDBJ databases">
        <title>Actinomadura sp. PM05-2 isolated from lichen.</title>
        <authorList>
            <person name="Somphong A."/>
            <person name="Phongsopitanun W."/>
            <person name="Tanasupawat S."/>
            <person name="Peongsungnone V."/>
        </authorList>
    </citation>
    <scope>NUCLEOTIDE SEQUENCE [LARGE SCALE GENOMIC DNA]</scope>
    <source>
        <strain evidence="1 2">PM05-2</strain>
    </source>
</reference>
<comment type="caution">
    <text evidence="1">The sequence shown here is derived from an EMBL/GenBank/DDBJ whole genome shotgun (WGS) entry which is preliminary data.</text>
</comment>
<keyword evidence="2" id="KW-1185">Reference proteome</keyword>
<dbReference type="RefSeq" id="WP_220166317.1">
    <property type="nucleotide sequence ID" value="NZ_JAIBOA010000007.1"/>
</dbReference>
<proteinExistence type="predicted"/>
<gene>
    <name evidence="1" type="ORF">K1Y72_12690</name>
</gene>
<protein>
    <submittedName>
        <fullName evidence="1">Uncharacterized protein</fullName>
    </submittedName>
</protein>
<dbReference type="EMBL" id="JAIBOA010000007">
    <property type="protein sequence ID" value="MBW8483233.1"/>
    <property type="molecule type" value="Genomic_DNA"/>
</dbReference>
<evidence type="ECO:0000313" key="2">
    <source>
        <dbReference type="Proteomes" id="UP000774570"/>
    </source>
</evidence>
<evidence type="ECO:0000313" key="1">
    <source>
        <dbReference type="EMBL" id="MBW8483233.1"/>
    </source>
</evidence>